<sequence>MKLFGSWFGRPNESRQQAELQDKSRVDQHSLEFTFSGQIRQEAQLLALWKAYEQTPDAKVAHQKLGVFFQKFAELLAHWQPGSSNSEGGSNGSQGAAQTSPEAPPKSFGSHASPAQHHGCHSGHPRAVLMAVMQTLEQMPNDFAQAVRRDSSSLQDDGRRQGADIVEVLRILVRAQYNRSQLQALDLLPVLSRILKVGISRLNMLGAVAKNDAGRSRLEAQLQNVESTVTKAVTILNAYVAGELQHCLRARRPGMQIYAQGLQSTCGIWNLFEPGSQTEAAAMNKALQP</sequence>
<evidence type="ECO:0000256" key="1">
    <source>
        <dbReference type="SAM" id="MobiDB-lite"/>
    </source>
</evidence>
<feature type="non-terminal residue" evidence="2">
    <location>
        <position position="289"/>
    </location>
</feature>
<evidence type="ECO:0000313" key="2">
    <source>
        <dbReference type="EMBL" id="KAK9854473.1"/>
    </source>
</evidence>
<dbReference type="Proteomes" id="UP001485043">
    <property type="component" value="Unassembled WGS sequence"/>
</dbReference>
<organism evidence="2 3">
    <name type="scientific">Apatococcus fuscideae</name>
    <dbReference type="NCBI Taxonomy" id="2026836"/>
    <lineage>
        <taxon>Eukaryota</taxon>
        <taxon>Viridiplantae</taxon>
        <taxon>Chlorophyta</taxon>
        <taxon>core chlorophytes</taxon>
        <taxon>Trebouxiophyceae</taxon>
        <taxon>Chlorellales</taxon>
        <taxon>Chlorellaceae</taxon>
        <taxon>Apatococcus</taxon>
    </lineage>
</organism>
<keyword evidence="3" id="KW-1185">Reference proteome</keyword>
<reference evidence="2 3" key="1">
    <citation type="journal article" date="2024" name="Nat. Commun.">
        <title>Phylogenomics reveals the evolutionary origins of lichenization in chlorophyte algae.</title>
        <authorList>
            <person name="Puginier C."/>
            <person name="Libourel C."/>
            <person name="Otte J."/>
            <person name="Skaloud P."/>
            <person name="Haon M."/>
            <person name="Grisel S."/>
            <person name="Petersen M."/>
            <person name="Berrin J.G."/>
            <person name="Delaux P.M."/>
            <person name="Dal Grande F."/>
            <person name="Keller J."/>
        </authorList>
    </citation>
    <scope>NUCLEOTIDE SEQUENCE [LARGE SCALE GENOMIC DNA]</scope>
    <source>
        <strain evidence="2 3">SAG 2523</strain>
    </source>
</reference>
<name>A0AAW1SQH3_9CHLO</name>
<gene>
    <name evidence="2" type="ORF">WJX84_011903</name>
</gene>
<feature type="region of interest" description="Disordered" evidence="1">
    <location>
        <begin position="80"/>
        <end position="122"/>
    </location>
</feature>
<feature type="compositionally biased region" description="Low complexity" evidence="1">
    <location>
        <begin position="82"/>
        <end position="98"/>
    </location>
</feature>
<dbReference type="EMBL" id="JALJOV010001100">
    <property type="protein sequence ID" value="KAK9854473.1"/>
    <property type="molecule type" value="Genomic_DNA"/>
</dbReference>
<protein>
    <submittedName>
        <fullName evidence="2">Uncharacterized protein</fullName>
    </submittedName>
</protein>
<proteinExistence type="predicted"/>
<evidence type="ECO:0000313" key="3">
    <source>
        <dbReference type="Proteomes" id="UP001485043"/>
    </source>
</evidence>
<accession>A0AAW1SQH3</accession>
<comment type="caution">
    <text evidence="2">The sequence shown here is derived from an EMBL/GenBank/DDBJ whole genome shotgun (WGS) entry which is preliminary data.</text>
</comment>
<dbReference type="AlphaFoldDB" id="A0AAW1SQH3"/>